<keyword evidence="5 6" id="KW-0472">Membrane</keyword>
<dbReference type="OrthoDB" id="9780668at2"/>
<name>A0A4Y8UJS1_9GAMM</name>
<dbReference type="EMBL" id="SPIA01000002">
    <property type="protein sequence ID" value="TFH67939.1"/>
    <property type="molecule type" value="Genomic_DNA"/>
</dbReference>
<keyword evidence="6" id="KW-0997">Cell inner membrane</keyword>
<feature type="transmembrane region" description="Helical" evidence="6">
    <location>
        <begin position="6"/>
        <end position="28"/>
    </location>
</feature>
<evidence type="ECO:0000259" key="7">
    <source>
        <dbReference type="Pfam" id="PF00924"/>
    </source>
</evidence>
<reference evidence="8 9" key="1">
    <citation type="submission" date="2019-03" db="EMBL/GenBank/DDBJ databases">
        <title>Draft genome of Gammaproteobacteria bacterium LSUCC0057, a member of the SAR92 clade.</title>
        <authorList>
            <person name="Lanclos V.C."/>
            <person name="Doiron C."/>
            <person name="Henson M.W."/>
            <person name="Thrash J.C."/>
        </authorList>
    </citation>
    <scope>NUCLEOTIDE SEQUENCE [LARGE SCALE GENOMIC DNA]</scope>
    <source>
        <strain evidence="8 9">LSUCC0057</strain>
    </source>
</reference>
<comment type="subunit">
    <text evidence="6">Homoheptamer.</text>
</comment>
<comment type="subcellular location">
    <subcellularLocation>
        <location evidence="6">Cell inner membrane</location>
        <topology evidence="6">Multi-pass membrane protein</topology>
    </subcellularLocation>
    <subcellularLocation>
        <location evidence="1">Cell membrane</location>
        <topology evidence="1">Multi-pass membrane protein</topology>
    </subcellularLocation>
</comment>
<keyword evidence="2" id="KW-1003">Cell membrane</keyword>
<keyword evidence="3 6" id="KW-0812">Transmembrane</keyword>
<gene>
    <name evidence="8" type="ORF">E3W66_06745</name>
</gene>
<dbReference type="PANTHER" id="PTHR30221">
    <property type="entry name" value="SMALL-CONDUCTANCE MECHANOSENSITIVE CHANNEL"/>
    <property type="match status" value="1"/>
</dbReference>
<dbReference type="SUPFAM" id="SSF82689">
    <property type="entry name" value="Mechanosensitive channel protein MscS (YggB), C-terminal domain"/>
    <property type="match status" value="1"/>
</dbReference>
<dbReference type="InterPro" id="IPR011066">
    <property type="entry name" value="MscS_channel_C_sf"/>
</dbReference>
<evidence type="ECO:0000256" key="4">
    <source>
        <dbReference type="ARBA" id="ARBA00022989"/>
    </source>
</evidence>
<evidence type="ECO:0000313" key="8">
    <source>
        <dbReference type="EMBL" id="TFH67939.1"/>
    </source>
</evidence>
<organism evidence="8 9">
    <name type="scientific">Gammaproteobacteria bacterium LSUCC0057</name>
    <dbReference type="NCBI Taxonomy" id="2559237"/>
    <lineage>
        <taxon>Bacteria</taxon>
        <taxon>Pseudomonadati</taxon>
        <taxon>Pseudomonadota</taxon>
        <taxon>Gammaproteobacteria</taxon>
        <taxon>Cellvibrionales</taxon>
        <taxon>Porticoccaceae</taxon>
        <taxon>SAR92 clade</taxon>
    </lineage>
</organism>
<dbReference type="SUPFAM" id="SSF50182">
    <property type="entry name" value="Sm-like ribonucleoproteins"/>
    <property type="match status" value="1"/>
</dbReference>
<proteinExistence type="inferred from homology"/>
<evidence type="ECO:0000256" key="3">
    <source>
        <dbReference type="ARBA" id="ARBA00022692"/>
    </source>
</evidence>
<protein>
    <recommendedName>
        <fullName evidence="6">Small-conductance mechanosensitive channel</fullName>
    </recommendedName>
</protein>
<dbReference type="PANTHER" id="PTHR30221:SF18">
    <property type="entry name" value="SLL0590 PROTEIN"/>
    <property type="match status" value="1"/>
</dbReference>
<dbReference type="Gene3D" id="3.30.70.100">
    <property type="match status" value="1"/>
</dbReference>
<evidence type="ECO:0000256" key="5">
    <source>
        <dbReference type="ARBA" id="ARBA00023136"/>
    </source>
</evidence>
<feature type="domain" description="Mechanosensitive ion channel MscS" evidence="7">
    <location>
        <begin position="95"/>
        <end position="156"/>
    </location>
</feature>
<accession>A0A4Y8UJS1</accession>
<comment type="caution">
    <text evidence="8">The sequence shown here is derived from an EMBL/GenBank/DDBJ whole genome shotgun (WGS) entry which is preliminary data.</text>
</comment>
<sequence>MERWQMHWPALLGIGVTLLVAAVLVALCKRQRQRANQESRRAVALRWQLASWATLLLALVLVIIQLPLSEVTRGQILSLLGVLLTGVIAFSSTTFVANAMAGVMLRAVRTFDIGDFIEINERWGRVSDKGVFHTEIQTEQRDLLTVPHLYLATHPIKVIHKSGTVVSSSLSLGYDLQRQEIEQLLLSAASEVELEEPYVHIDDLGDHAITYKVSGFLADVGKLLTTKSNLRKSILDTLHGAGVEIVSPGFVNQRQFAQWDKALPPAARPTAASDEVAVTAEEIVFDKAESAANLRALRSHRHALAEWAKLGVDDRPAEWSDDDAIAVELAIVERKISQLEAFKERA</sequence>
<dbReference type="GO" id="GO:0008381">
    <property type="term" value="F:mechanosensitive monoatomic ion channel activity"/>
    <property type="evidence" value="ECO:0007669"/>
    <property type="project" value="InterPro"/>
</dbReference>
<dbReference type="Gene3D" id="2.30.30.60">
    <property type="match status" value="1"/>
</dbReference>
<keyword evidence="6" id="KW-0407">Ion channel</keyword>
<comment type="function">
    <text evidence="6">Mechanosensitive channel that participates in the regulation of osmotic pressure changes within the cell, opening in response to stretch forces in the membrane lipid bilayer, without the need for other proteins. Contributes to normal resistance to hypoosmotic shock. Forms an ion channel of 1.0 nanosiemens conductance with a slight preference for anions.</text>
</comment>
<dbReference type="InterPro" id="IPR045275">
    <property type="entry name" value="MscS_archaea/bacteria_type"/>
</dbReference>
<keyword evidence="6" id="KW-0813">Transport</keyword>
<keyword evidence="6" id="KW-0406">Ion transport</keyword>
<evidence type="ECO:0000313" key="9">
    <source>
        <dbReference type="Proteomes" id="UP000298133"/>
    </source>
</evidence>
<evidence type="ECO:0000256" key="6">
    <source>
        <dbReference type="RuleBase" id="RU369025"/>
    </source>
</evidence>
<keyword evidence="4 6" id="KW-1133">Transmembrane helix</keyword>
<dbReference type="InterPro" id="IPR006685">
    <property type="entry name" value="MscS_channel_2nd"/>
</dbReference>
<dbReference type="Proteomes" id="UP000298133">
    <property type="component" value="Unassembled WGS sequence"/>
</dbReference>
<dbReference type="AlphaFoldDB" id="A0A4Y8UJS1"/>
<comment type="caution">
    <text evidence="6">Lacks conserved residue(s) required for the propagation of feature annotation.</text>
</comment>
<evidence type="ECO:0000256" key="1">
    <source>
        <dbReference type="ARBA" id="ARBA00004651"/>
    </source>
</evidence>
<dbReference type="InterPro" id="IPR010920">
    <property type="entry name" value="LSM_dom_sf"/>
</dbReference>
<comment type="similarity">
    <text evidence="6">Belongs to the MscS (TC 1.A.23) family.</text>
</comment>
<feature type="transmembrane region" description="Helical" evidence="6">
    <location>
        <begin position="74"/>
        <end position="97"/>
    </location>
</feature>
<keyword evidence="9" id="KW-1185">Reference proteome</keyword>
<feature type="transmembrane region" description="Helical" evidence="6">
    <location>
        <begin position="49"/>
        <end position="68"/>
    </location>
</feature>
<dbReference type="GO" id="GO:0005886">
    <property type="term" value="C:plasma membrane"/>
    <property type="evidence" value="ECO:0007669"/>
    <property type="project" value="UniProtKB-SubCell"/>
</dbReference>
<dbReference type="InterPro" id="IPR023408">
    <property type="entry name" value="MscS_beta-dom_sf"/>
</dbReference>
<evidence type="ECO:0000256" key="2">
    <source>
        <dbReference type="ARBA" id="ARBA00022475"/>
    </source>
</evidence>
<dbReference type="Pfam" id="PF00924">
    <property type="entry name" value="MS_channel_2nd"/>
    <property type="match status" value="1"/>
</dbReference>